<dbReference type="PANTHER" id="PTHR12714">
    <property type="entry name" value="PROTEIN-S ISOPRENYLCYSTEINE O-METHYLTRANSFERASE"/>
    <property type="match status" value="1"/>
</dbReference>
<keyword evidence="4 5" id="KW-0472">Membrane</keyword>
<keyword evidence="5" id="KW-0949">S-adenosyl-L-methionine</keyword>
<dbReference type="Proteomes" id="UP000717328">
    <property type="component" value="Unassembled WGS sequence"/>
</dbReference>
<dbReference type="OrthoDB" id="422086at2759"/>
<feature type="transmembrane region" description="Helical" evidence="5">
    <location>
        <begin position="186"/>
        <end position="202"/>
    </location>
</feature>
<keyword evidence="2 5" id="KW-0812">Transmembrane</keyword>
<organism evidence="6 7">
    <name type="scientific">Sphagnurus paluster</name>
    <dbReference type="NCBI Taxonomy" id="117069"/>
    <lineage>
        <taxon>Eukaryota</taxon>
        <taxon>Fungi</taxon>
        <taxon>Dikarya</taxon>
        <taxon>Basidiomycota</taxon>
        <taxon>Agaricomycotina</taxon>
        <taxon>Agaricomycetes</taxon>
        <taxon>Agaricomycetidae</taxon>
        <taxon>Agaricales</taxon>
        <taxon>Tricholomatineae</taxon>
        <taxon>Lyophyllaceae</taxon>
        <taxon>Sphagnurus</taxon>
    </lineage>
</organism>
<comment type="caution">
    <text evidence="6">The sequence shown here is derived from an EMBL/GenBank/DDBJ whole genome shotgun (WGS) entry which is preliminary data.</text>
</comment>
<comment type="similarity">
    <text evidence="5">Belongs to the class VI-like SAM-binding methyltransferase superfamily. Isoprenylcysteine carboxyl methyltransferase family.</text>
</comment>
<dbReference type="Pfam" id="PF04140">
    <property type="entry name" value="ICMT"/>
    <property type="match status" value="1"/>
</dbReference>
<protein>
    <recommendedName>
        <fullName evidence="5">Protein-S-isoprenylcysteine O-methyltransferase</fullName>
        <ecNumber evidence="5">2.1.1.100</ecNumber>
    </recommendedName>
</protein>
<reference evidence="6" key="2">
    <citation type="submission" date="2021-10" db="EMBL/GenBank/DDBJ databases">
        <title>Phylogenomics reveals ancestral predisposition of the termite-cultivated fungus Termitomyces towards a domesticated lifestyle.</title>
        <authorList>
            <person name="Auxier B."/>
            <person name="Grum-Grzhimaylo A."/>
            <person name="Cardenas M.E."/>
            <person name="Lodge J.D."/>
            <person name="Laessoe T."/>
            <person name="Pedersen O."/>
            <person name="Smith M.E."/>
            <person name="Kuyper T.W."/>
            <person name="Franco-Molano E.A."/>
            <person name="Baroni T.J."/>
            <person name="Aanen D.K."/>
        </authorList>
    </citation>
    <scope>NUCLEOTIDE SEQUENCE</scope>
    <source>
        <strain evidence="6">D49</strain>
    </source>
</reference>
<comment type="catalytic activity">
    <reaction evidence="5">
        <text>[protein]-C-terminal S-[(2E,6E)-farnesyl]-L-cysteine + S-adenosyl-L-methionine = [protein]-C-terminal S-[(2E,6E)-farnesyl]-L-cysteine methyl ester + S-adenosyl-L-homocysteine</text>
        <dbReference type="Rhea" id="RHEA:21672"/>
        <dbReference type="Rhea" id="RHEA-COMP:12125"/>
        <dbReference type="Rhea" id="RHEA-COMP:12126"/>
        <dbReference type="ChEBI" id="CHEBI:57856"/>
        <dbReference type="ChEBI" id="CHEBI:59789"/>
        <dbReference type="ChEBI" id="CHEBI:90510"/>
        <dbReference type="ChEBI" id="CHEBI:90511"/>
        <dbReference type="EC" id="2.1.1.100"/>
    </reaction>
</comment>
<dbReference type="PANTHER" id="PTHR12714:SF9">
    <property type="entry name" value="PROTEIN-S-ISOPRENYLCYSTEINE O-METHYLTRANSFERASE"/>
    <property type="match status" value="1"/>
</dbReference>
<keyword evidence="5" id="KW-0808">Transferase</keyword>
<comment type="subcellular location">
    <subcellularLocation>
        <location evidence="5">Endoplasmic reticulum membrane</location>
        <topology evidence="5">Multi-pass membrane protein</topology>
    </subcellularLocation>
    <subcellularLocation>
        <location evidence="1">Membrane</location>
        <topology evidence="1">Multi-pass membrane protein</topology>
    </subcellularLocation>
</comment>
<name>A0A9P7K7N8_9AGAR</name>
<gene>
    <name evidence="6" type="ORF">H0H81_002342</name>
</gene>
<sequence>MSLVKIPYILVAMVGLHVTTTAPHPPPLPEERLLSSTVEQLMKQRSGPIIIKTICWSAAFAEILVILASHRPHMSIAQGLLGALALKGTEAKIELSKPFIFGTLLTALGGLIRSMCYRELGRLFTFEVSIRKEHKLVTSGPYAIVRHPGYIGVVLCVIGIIMWHAGSGSWARECGPLDTKIGQGAAIIYLVLVTVITSGLLVRMQSEDQALWEAFGEEWVDWSVRVPYRLIPGVY</sequence>
<evidence type="ECO:0000256" key="4">
    <source>
        <dbReference type="ARBA" id="ARBA00023136"/>
    </source>
</evidence>
<keyword evidence="5" id="KW-0256">Endoplasmic reticulum</keyword>
<dbReference type="InterPro" id="IPR007269">
    <property type="entry name" value="ICMT_MeTrfase"/>
</dbReference>
<dbReference type="AlphaFoldDB" id="A0A9P7K7N8"/>
<dbReference type="Gene3D" id="1.20.120.1630">
    <property type="match status" value="1"/>
</dbReference>
<comment type="caution">
    <text evidence="5">Lacks conserved residue(s) required for the propagation of feature annotation.</text>
</comment>
<proteinExistence type="inferred from homology"/>
<keyword evidence="7" id="KW-1185">Reference proteome</keyword>
<dbReference type="GO" id="GO:0005789">
    <property type="term" value="C:endoplasmic reticulum membrane"/>
    <property type="evidence" value="ECO:0007669"/>
    <property type="project" value="UniProtKB-SubCell"/>
</dbReference>
<dbReference type="EMBL" id="JABCKI010005789">
    <property type="protein sequence ID" value="KAG5637981.1"/>
    <property type="molecule type" value="Genomic_DNA"/>
</dbReference>
<dbReference type="EC" id="2.1.1.100" evidence="5"/>
<evidence type="ECO:0000256" key="1">
    <source>
        <dbReference type="ARBA" id="ARBA00004141"/>
    </source>
</evidence>
<reference evidence="6" key="1">
    <citation type="submission" date="2021-02" db="EMBL/GenBank/DDBJ databases">
        <authorList>
            <person name="Nieuwenhuis M."/>
            <person name="Van De Peppel L.J.J."/>
        </authorList>
    </citation>
    <scope>NUCLEOTIDE SEQUENCE</scope>
    <source>
        <strain evidence="6">D49</strain>
    </source>
</reference>
<evidence type="ECO:0000313" key="7">
    <source>
        <dbReference type="Proteomes" id="UP000717328"/>
    </source>
</evidence>
<evidence type="ECO:0000256" key="2">
    <source>
        <dbReference type="ARBA" id="ARBA00022692"/>
    </source>
</evidence>
<keyword evidence="3 5" id="KW-1133">Transmembrane helix</keyword>
<accession>A0A9P7K7N8</accession>
<evidence type="ECO:0000256" key="5">
    <source>
        <dbReference type="RuleBase" id="RU362022"/>
    </source>
</evidence>
<dbReference type="GO" id="GO:0032259">
    <property type="term" value="P:methylation"/>
    <property type="evidence" value="ECO:0007669"/>
    <property type="project" value="UniProtKB-KW"/>
</dbReference>
<evidence type="ECO:0000256" key="3">
    <source>
        <dbReference type="ARBA" id="ARBA00022989"/>
    </source>
</evidence>
<keyword evidence="5" id="KW-0489">Methyltransferase</keyword>
<evidence type="ECO:0000313" key="6">
    <source>
        <dbReference type="EMBL" id="KAG5637981.1"/>
    </source>
</evidence>
<feature type="transmembrane region" description="Helical" evidence="5">
    <location>
        <begin position="149"/>
        <end position="166"/>
    </location>
</feature>
<dbReference type="GO" id="GO:0004671">
    <property type="term" value="F:protein C-terminal S-isoprenylcysteine carboxyl O-methyltransferase activity"/>
    <property type="evidence" value="ECO:0007669"/>
    <property type="project" value="UniProtKB-EC"/>
</dbReference>